<dbReference type="EMBL" id="BQYH01000021">
    <property type="protein sequence ID" value="GKU73466.1"/>
    <property type="molecule type" value="Genomic_DNA"/>
</dbReference>
<proteinExistence type="predicted"/>
<name>A0AA37PNC0_9MYCO</name>
<keyword evidence="3" id="KW-1185">Reference proteome</keyword>
<comment type="caution">
    <text evidence="2">The sequence shown here is derived from an EMBL/GenBank/DDBJ whole genome shotgun (WGS) entry which is preliminary data.</text>
</comment>
<dbReference type="Proteomes" id="UP001139505">
    <property type="component" value="Unassembled WGS sequence"/>
</dbReference>
<reference evidence="2" key="4">
    <citation type="submission" date="2022-04" db="EMBL/GenBank/DDBJ databases">
        <authorList>
            <person name="Komine T."/>
            <person name="Fukano H."/>
            <person name="Wada S."/>
        </authorList>
    </citation>
    <scope>NUCLEOTIDE SEQUENCE</scope>
    <source>
        <strain evidence="2">NJB18185</strain>
    </source>
</reference>
<dbReference type="InterPro" id="IPR007817">
    <property type="entry name" value="Isocyanide_synthase_DIT1"/>
</dbReference>
<dbReference type="Proteomes" id="UP000245060">
    <property type="component" value="Unassembled WGS sequence"/>
</dbReference>
<accession>A0AA37PNC0</accession>
<sequence length="331" mass="37396">MTVANLAEYQFCTTKAAELTESIIEILVRYRRVFAGEDLAEHGSESRQAPAWVSLRPQWIRILDFLLGNEPIEFALPAFPCKSPNLNKVAGTRPDEGERLALRTLQNLCDEIAAIYAPGARLTICSDGHVFADIVGVCDGTVTVYKDDLARLIQDENLCSLNTFDLQDMWGTEEIENKRLRLERGWMGSVEGLRRQARTDREVARVIRGMTRFLREDAGNSTATSSQQQREATRRAYRVLARSKAWGAIVHSYMPRAVRLSIHPQPLGADKFGVSLIPSVEPDSGWTTPWHAVVLYDQRGRPRLVRHDSARAEGLPEMRDGRIWHYRVNPA</sequence>
<dbReference type="RefSeq" id="WP_108921997.1">
    <property type="nucleotide sequence ID" value="NZ_BFCH01000017.1"/>
</dbReference>
<dbReference type="EMBL" id="BFCH01000017">
    <property type="protein sequence ID" value="GBG37888.1"/>
    <property type="molecule type" value="Genomic_DNA"/>
</dbReference>
<reference evidence="1" key="1">
    <citation type="journal article" date="2018" name="Genome Announc.">
        <title>Draft Genome Sequence of Mycobacterium montefiorense Isolated from Japanese Black Salamander (Hynobius nigrescens).</title>
        <authorList>
            <person name="Fukano H."/>
            <person name="Yoshida M."/>
            <person name="Shimizu A."/>
            <person name="Iwao H."/>
            <person name="Katayama Y."/>
            <person name="Omatsu T."/>
            <person name="Mizutani T."/>
            <person name="Kurata O."/>
            <person name="Wada S."/>
            <person name="Hoshino Y."/>
        </authorList>
    </citation>
    <scope>NUCLEOTIDE SEQUENCE</scope>
    <source>
        <strain evidence="1">BS</strain>
    </source>
</reference>
<dbReference type="AlphaFoldDB" id="A0AA37PNC0"/>
<evidence type="ECO:0000313" key="1">
    <source>
        <dbReference type="EMBL" id="GBG37888.1"/>
    </source>
</evidence>
<reference evidence="2" key="3">
    <citation type="journal article" date="2022" name="Microbiol. Resour. Announc.">
        <title>Draft Genome Sequences of Eight Mycobacterium montefiorense Strains Isolated from Salamanders in Captivity.</title>
        <authorList>
            <person name="Komine T."/>
            <person name="Ihara H."/>
            <person name="Fukano H."/>
            <person name="Hoshino Y."/>
            <person name="Kurata O."/>
            <person name="Wada S."/>
        </authorList>
    </citation>
    <scope>NUCLEOTIDE SEQUENCE</scope>
    <source>
        <strain evidence="2">NJB18185</strain>
    </source>
</reference>
<evidence type="ECO:0000313" key="3">
    <source>
        <dbReference type="Proteomes" id="UP000245060"/>
    </source>
</evidence>
<organism evidence="2 4">
    <name type="scientific">Mycobacterium montefiorense</name>
    <dbReference type="NCBI Taxonomy" id="154654"/>
    <lineage>
        <taxon>Bacteria</taxon>
        <taxon>Bacillati</taxon>
        <taxon>Actinomycetota</taxon>
        <taxon>Actinomycetes</taxon>
        <taxon>Mycobacteriales</taxon>
        <taxon>Mycobacteriaceae</taxon>
        <taxon>Mycobacterium</taxon>
        <taxon>Mycobacterium simiae complex</taxon>
    </lineage>
</organism>
<dbReference type="PANTHER" id="PTHR37285:SF5">
    <property type="entry name" value="SPORE WALL MATURATION PROTEIN DIT1"/>
    <property type="match status" value="1"/>
</dbReference>
<protein>
    <submittedName>
        <fullName evidence="2">Paerucumarin biosynthesis protein PvcA</fullName>
    </submittedName>
</protein>
<evidence type="ECO:0000313" key="4">
    <source>
        <dbReference type="Proteomes" id="UP001139505"/>
    </source>
</evidence>
<reference evidence="3" key="2">
    <citation type="submission" date="2018-04" db="EMBL/GenBank/DDBJ databases">
        <title>Draft genome sequence of Mycobacterium montefiorense isolated from Japanese black salamander.</title>
        <authorList>
            <person name="Fukano H."/>
            <person name="Yoshida M."/>
            <person name="Shimizu A."/>
            <person name="Iwao H."/>
            <person name="Kurata O."/>
            <person name="Katayama Y."/>
            <person name="Omatsu T."/>
            <person name="Mizutani T."/>
            <person name="Wada S."/>
            <person name="Hoshino Y."/>
        </authorList>
    </citation>
    <scope>NUCLEOTIDE SEQUENCE [LARGE SCALE GENOMIC DNA]</scope>
    <source>
        <strain evidence="3">BS</strain>
    </source>
</reference>
<evidence type="ECO:0000313" key="2">
    <source>
        <dbReference type="EMBL" id="GKU73466.1"/>
    </source>
</evidence>
<dbReference type="Pfam" id="PF05141">
    <property type="entry name" value="DIT1_PvcA"/>
    <property type="match status" value="1"/>
</dbReference>
<gene>
    <name evidence="2" type="primary">pvcA</name>
    <name evidence="1" type="ORF">MmonteBS_22600</name>
    <name evidence="2" type="ORF">NJB18185_32370</name>
</gene>
<dbReference type="PANTHER" id="PTHR37285">
    <property type="entry name" value="SPORE WALL MATURATION PROTEIN DIT1"/>
    <property type="match status" value="1"/>
</dbReference>